<evidence type="ECO:0000313" key="1">
    <source>
        <dbReference type="EMBL" id="SKB03112.1"/>
    </source>
</evidence>
<dbReference type="Proteomes" id="UP000190774">
    <property type="component" value="Unassembled WGS sequence"/>
</dbReference>
<name>A0A1T4YMW8_9BACT</name>
<reference evidence="2" key="1">
    <citation type="submission" date="2017-02" db="EMBL/GenBank/DDBJ databases">
        <authorList>
            <person name="Varghese N."/>
            <person name="Submissions S."/>
        </authorList>
    </citation>
    <scope>NUCLEOTIDE SEQUENCE [LARGE SCALE GENOMIC DNA]</scope>
    <source>
        <strain evidence="2">ATCC 700200</strain>
    </source>
</reference>
<accession>A0A1T4YMW8</accession>
<gene>
    <name evidence="1" type="ORF">SAMN02745166_03769</name>
</gene>
<organism evidence="1 2">
    <name type="scientific">Prosthecobacter debontii</name>
    <dbReference type="NCBI Taxonomy" id="48467"/>
    <lineage>
        <taxon>Bacteria</taxon>
        <taxon>Pseudomonadati</taxon>
        <taxon>Verrucomicrobiota</taxon>
        <taxon>Verrucomicrobiia</taxon>
        <taxon>Verrucomicrobiales</taxon>
        <taxon>Verrucomicrobiaceae</taxon>
        <taxon>Prosthecobacter</taxon>
    </lineage>
</organism>
<dbReference type="EMBL" id="FUYE01000014">
    <property type="protein sequence ID" value="SKB03112.1"/>
    <property type="molecule type" value="Genomic_DNA"/>
</dbReference>
<dbReference type="AlphaFoldDB" id="A0A1T4YMW8"/>
<sequence length="86" mass="9918">MSRGGNLETFFTDFFDSMNEIQALTKNVSMFPCLGMETWKHFERHLSGVLAPGYRYDDTVAMRILRESSPFIHLLAAFLPSMMQHV</sequence>
<dbReference type="STRING" id="48467.SAMN02745166_03769"/>
<keyword evidence="2" id="KW-1185">Reference proteome</keyword>
<evidence type="ECO:0000313" key="2">
    <source>
        <dbReference type="Proteomes" id="UP000190774"/>
    </source>
</evidence>
<proteinExistence type="predicted"/>
<protein>
    <submittedName>
        <fullName evidence="1">Uncharacterized protein</fullName>
    </submittedName>
</protein>